<dbReference type="Pfam" id="PF00201">
    <property type="entry name" value="UDPGT"/>
    <property type="match status" value="1"/>
</dbReference>
<dbReference type="InterPro" id="IPR002213">
    <property type="entry name" value="UDP_glucos_trans"/>
</dbReference>
<keyword evidence="5" id="KW-1185">Reference proteome</keyword>
<dbReference type="Proteomes" id="UP001163823">
    <property type="component" value="Chromosome 11"/>
</dbReference>
<dbReference type="AlphaFoldDB" id="A0AAD7PDJ4"/>
<dbReference type="EMBL" id="JARAOO010000011">
    <property type="protein sequence ID" value="KAJ7951177.1"/>
    <property type="molecule type" value="Genomic_DNA"/>
</dbReference>
<dbReference type="FunFam" id="3.40.50.2000:FF:000037">
    <property type="entry name" value="Glycosyltransferase"/>
    <property type="match status" value="1"/>
</dbReference>
<evidence type="ECO:0000313" key="4">
    <source>
        <dbReference type="EMBL" id="KAJ7951177.1"/>
    </source>
</evidence>
<keyword evidence="2" id="KW-0328">Glycosyltransferase</keyword>
<feature type="non-terminal residue" evidence="4">
    <location>
        <position position="1"/>
    </location>
</feature>
<keyword evidence="3" id="KW-0808">Transferase</keyword>
<dbReference type="GO" id="GO:0035251">
    <property type="term" value="F:UDP-glucosyltransferase activity"/>
    <property type="evidence" value="ECO:0007669"/>
    <property type="project" value="InterPro"/>
</dbReference>
<evidence type="ECO:0000256" key="3">
    <source>
        <dbReference type="ARBA" id="ARBA00022679"/>
    </source>
</evidence>
<dbReference type="FunFam" id="3.40.50.2000:FF:000088">
    <property type="entry name" value="Glycosyltransferase"/>
    <property type="match status" value="1"/>
</dbReference>
<dbReference type="PANTHER" id="PTHR48049:SF57">
    <property type="entry name" value="UDP-GLYCOSYLTRANSFERASE 91C1-LIKE"/>
    <property type="match status" value="1"/>
</dbReference>
<accession>A0AAD7PDJ4</accession>
<comment type="similarity">
    <text evidence="1">Belongs to the UDP-glycosyltransferase family.</text>
</comment>
<dbReference type="PANTHER" id="PTHR48049">
    <property type="entry name" value="GLYCOSYLTRANSFERASE"/>
    <property type="match status" value="1"/>
</dbReference>
<evidence type="ECO:0000313" key="5">
    <source>
        <dbReference type="Proteomes" id="UP001163823"/>
    </source>
</evidence>
<sequence length="473" mass="52811">QKMAGNHLHAVVLPWSAFGHMLPFFHLSIGLARAGVHVSYVSTPRNIERLPKVPQHLSSLMNLVALPLPKLDDESLLPEGAEATVDIPFEKYQNLKAAYDLLQHPFKKFIADQCPDWIIIDVMPHWVVEIAQEHSVPFMFFTVFTAATDAFLGPPEYLSGEGRARVRPSPESLMSPPEWFDFPSCVAFKKFEAINNFPALFIRPDGFEISEAERIGKILKECQALAIRACNEYESNYLDLLRKILGKPVIPAGLLPPEKSEGKGKIDGSWRQTFQWLDEQKPKSVVFVGFGSEVKLTREETYEMACGLELSEVPFLWVLRKPEWAKDEIDALPPGFCERTNGKGVVSIGWGPQMEILAHPSIGGCLFHCGWSTVIEALQFGHCLVGLPFVIDQGLNARWLVEKGLGVEIDRGEDGSFSRVDIAKALRVALMLEEGEGLRASAREAAAIFGDMKLHQDCYIRGLVDYLKNGLNK</sequence>
<dbReference type="SUPFAM" id="SSF53756">
    <property type="entry name" value="UDP-Glycosyltransferase/glycogen phosphorylase"/>
    <property type="match status" value="1"/>
</dbReference>
<organism evidence="4 5">
    <name type="scientific">Quillaja saponaria</name>
    <name type="common">Soap bark tree</name>
    <dbReference type="NCBI Taxonomy" id="32244"/>
    <lineage>
        <taxon>Eukaryota</taxon>
        <taxon>Viridiplantae</taxon>
        <taxon>Streptophyta</taxon>
        <taxon>Embryophyta</taxon>
        <taxon>Tracheophyta</taxon>
        <taxon>Spermatophyta</taxon>
        <taxon>Magnoliopsida</taxon>
        <taxon>eudicotyledons</taxon>
        <taxon>Gunneridae</taxon>
        <taxon>Pentapetalae</taxon>
        <taxon>rosids</taxon>
        <taxon>fabids</taxon>
        <taxon>Fabales</taxon>
        <taxon>Quillajaceae</taxon>
        <taxon>Quillaja</taxon>
    </lineage>
</organism>
<comment type="caution">
    <text evidence="4">The sequence shown here is derived from an EMBL/GenBank/DDBJ whole genome shotgun (WGS) entry which is preliminary data.</text>
</comment>
<proteinExistence type="inferred from homology"/>
<name>A0AAD7PDJ4_QUISA</name>
<gene>
    <name evidence="4" type="ORF">O6P43_027264</name>
</gene>
<dbReference type="KEGG" id="qsa:O6P43_027264"/>
<dbReference type="InterPro" id="IPR050481">
    <property type="entry name" value="UDP-glycosyltransf_plant"/>
</dbReference>
<evidence type="ECO:0000256" key="1">
    <source>
        <dbReference type="ARBA" id="ARBA00009995"/>
    </source>
</evidence>
<reference evidence="4" key="1">
    <citation type="journal article" date="2023" name="Science">
        <title>Elucidation of the pathway for biosynthesis of saponin adjuvants from the soapbark tree.</title>
        <authorList>
            <person name="Reed J."/>
            <person name="Orme A."/>
            <person name="El-Demerdash A."/>
            <person name="Owen C."/>
            <person name="Martin L.B.B."/>
            <person name="Misra R.C."/>
            <person name="Kikuchi S."/>
            <person name="Rejzek M."/>
            <person name="Martin A.C."/>
            <person name="Harkess A."/>
            <person name="Leebens-Mack J."/>
            <person name="Louveau T."/>
            <person name="Stephenson M.J."/>
            <person name="Osbourn A."/>
        </authorList>
    </citation>
    <scope>NUCLEOTIDE SEQUENCE</scope>
    <source>
        <strain evidence="4">S10</strain>
    </source>
</reference>
<dbReference type="CDD" id="cd03784">
    <property type="entry name" value="GT1_Gtf-like"/>
    <property type="match status" value="1"/>
</dbReference>
<dbReference type="Gene3D" id="3.40.50.2000">
    <property type="entry name" value="Glycogen Phosphorylase B"/>
    <property type="match status" value="2"/>
</dbReference>
<evidence type="ECO:0000256" key="2">
    <source>
        <dbReference type="ARBA" id="ARBA00022676"/>
    </source>
</evidence>
<protein>
    <submittedName>
        <fullName evidence="4">UDP-glycosyltransferase</fullName>
    </submittedName>
</protein>